<feature type="region of interest" description="Disordered" evidence="1">
    <location>
        <begin position="155"/>
        <end position="205"/>
    </location>
</feature>
<evidence type="ECO:0000313" key="4">
    <source>
        <dbReference type="EMBL" id="UGS28666.1"/>
    </source>
</evidence>
<keyword evidence="2" id="KW-0472">Membrane</keyword>
<dbReference type="InterPro" id="IPR027381">
    <property type="entry name" value="LytR/CpsA/Psr_C"/>
</dbReference>
<gene>
    <name evidence="4" type="ORF">K8F61_18935</name>
</gene>
<organism evidence="4 5">
    <name type="scientific">Microbacterium resistens</name>
    <dbReference type="NCBI Taxonomy" id="156977"/>
    <lineage>
        <taxon>Bacteria</taxon>
        <taxon>Bacillati</taxon>
        <taxon>Actinomycetota</taxon>
        <taxon>Actinomycetes</taxon>
        <taxon>Micrococcales</taxon>
        <taxon>Microbacteriaceae</taxon>
        <taxon>Microbacterium</taxon>
    </lineage>
</organism>
<accession>A0ABY3RZW4</accession>
<evidence type="ECO:0000256" key="2">
    <source>
        <dbReference type="SAM" id="Phobius"/>
    </source>
</evidence>
<keyword evidence="5" id="KW-1185">Reference proteome</keyword>
<dbReference type="Gene3D" id="3.30.70.2390">
    <property type="match status" value="1"/>
</dbReference>
<feature type="compositionally biased region" description="Low complexity" evidence="1">
    <location>
        <begin position="171"/>
        <end position="205"/>
    </location>
</feature>
<dbReference type="Proteomes" id="UP001199642">
    <property type="component" value="Chromosome"/>
</dbReference>
<protein>
    <submittedName>
        <fullName evidence="4">LytR C-terminal domain-containing protein</fullName>
    </submittedName>
</protein>
<feature type="transmembrane region" description="Helical" evidence="2">
    <location>
        <begin position="6"/>
        <end position="28"/>
    </location>
</feature>
<reference evidence="4 5" key="1">
    <citation type="submission" date="2023-01" db="EMBL/GenBank/DDBJ databases">
        <title>Characterization of estradiol degrading bacteria Microbacterium sp. MZT7 and reveal degrading genes through genome analysis.</title>
        <authorList>
            <person name="Hao P."/>
            <person name="Gao Y."/>
        </authorList>
    </citation>
    <scope>NUCLEOTIDE SEQUENCE [LARGE SCALE GENOMIC DNA]</scope>
    <source>
        <strain evidence="4 5">MZT7</strain>
    </source>
</reference>
<sequence>MNGWVVLLWSIVAALVLIVAGVFGAMVVMGKISFGPEPTVSVAPSSPETSAPTLDTSYAVLVLNATTVDNLAATVRDSIVTAGFPETAVIASNADATDFPQTTVYFQNPEDQAAAEALAGLIGGAQVLQSDVYADDVVEGQKQLTVVIGLDRVPADAPAEEQPPADEQPPAEDASADTTAEGTADSTADATAGAEADASGDATAE</sequence>
<name>A0ABY3RZW4_9MICO</name>
<dbReference type="EMBL" id="CP082781">
    <property type="protein sequence ID" value="UGS28666.1"/>
    <property type="molecule type" value="Genomic_DNA"/>
</dbReference>
<evidence type="ECO:0000313" key="5">
    <source>
        <dbReference type="Proteomes" id="UP001199642"/>
    </source>
</evidence>
<evidence type="ECO:0000259" key="3">
    <source>
        <dbReference type="Pfam" id="PF13399"/>
    </source>
</evidence>
<dbReference type="Pfam" id="PF13399">
    <property type="entry name" value="LytR_C"/>
    <property type="match status" value="1"/>
</dbReference>
<evidence type="ECO:0000256" key="1">
    <source>
        <dbReference type="SAM" id="MobiDB-lite"/>
    </source>
</evidence>
<keyword evidence="2" id="KW-1133">Transmembrane helix</keyword>
<proteinExistence type="predicted"/>
<feature type="domain" description="LytR/CpsA/Psr regulator C-terminal" evidence="3">
    <location>
        <begin position="58"/>
        <end position="151"/>
    </location>
</feature>
<keyword evidence="2" id="KW-0812">Transmembrane</keyword>